<dbReference type="NCBIfam" id="TIGR01181">
    <property type="entry name" value="dTDP_gluc_dehyt"/>
    <property type="match status" value="1"/>
</dbReference>
<evidence type="ECO:0000256" key="1">
    <source>
        <dbReference type="ARBA" id="ARBA00001539"/>
    </source>
</evidence>
<dbReference type="CDD" id="cd05246">
    <property type="entry name" value="dTDP_GD_SDR_e"/>
    <property type="match status" value="1"/>
</dbReference>
<evidence type="ECO:0000256" key="4">
    <source>
        <dbReference type="ARBA" id="ARBA00011990"/>
    </source>
</evidence>
<dbReference type="EMBL" id="PFWU01000042">
    <property type="protein sequence ID" value="PJA45382.1"/>
    <property type="molecule type" value="Genomic_DNA"/>
</dbReference>
<comment type="cofactor">
    <cofactor evidence="2 7">
        <name>NAD(+)</name>
        <dbReference type="ChEBI" id="CHEBI:57540"/>
    </cofactor>
</comment>
<comment type="caution">
    <text evidence="9">The sequence shown here is derived from an EMBL/GenBank/DDBJ whole genome shotgun (WGS) entry which is preliminary data.</text>
</comment>
<keyword evidence="5" id="KW-0520">NAD</keyword>
<dbReference type="InterPro" id="IPR016040">
    <property type="entry name" value="NAD(P)-bd_dom"/>
</dbReference>
<evidence type="ECO:0000313" key="9">
    <source>
        <dbReference type="EMBL" id="PJA45382.1"/>
    </source>
</evidence>
<dbReference type="Gene3D" id="3.90.25.10">
    <property type="entry name" value="UDP-galactose 4-epimerase, domain 1"/>
    <property type="match status" value="1"/>
</dbReference>
<dbReference type="PANTHER" id="PTHR43000">
    <property type="entry name" value="DTDP-D-GLUCOSE 4,6-DEHYDRATASE-RELATED"/>
    <property type="match status" value="1"/>
</dbReference>
<sequence length="333" mass="37867">MKILVTGGAGFMGSNMIHYLLKTYPDVEVVNFDDLTYAGNLLNVSDIEHDPRYTFVKGNIADAKAVEKVVQGVDLIINYAAETHVDRSILEPEAFIDTNIHGVFHLLEVVRKFNIPRMVQISTDEVFGAVMEGESDEDSKFEPRSPYSASKAAADHLCHSYAVTYGVPVIVTHSVNFYGPYQFPEKLIPLFTMNLLEGKTVPVYGDGMQIREWIFTEDHCRAIDAIAQNGNPGEVYNIGTGFRVPNLEITRKLIEMTGRDDSAIEYVKDRAGHDRRYALNSNKLRTELGWVPQVTFDEGIAQTVEWYKSHKEWIDRCRDGSYKDYYKQQYVDR</sequence>
<dbReference type="Gene3D" id="3.40.50.720">
    <property type="entry name" value="NAD(P)-binding Rossmann-like Domain"/>
    <property type="match status" value="1"/>
</dbReference>
<keyword evidence="6 7" id="KW-0456">Lyase</keyword>
<dbReference type="InterPro" id="IPR005888">
    <property type="entry name" value="dTDP_Gluc_deHydtase"/>
</dbReference>
<organism evidence="9 10">
    <name type="scientific">Candidatus Uhrbacteria bacterium CG_4_9_14_3_um_filter_50_9</name>
    <dbReference type="NCBI Taxonomy" id="1975035"/>
    <lineage>
        <taxon>Bacteria</taxon>
        <taxon>Candidatus Uhriibacteriota</taxon>
    </lineage>
</organism>
<proteinExistence type="inferred from homology"/>
<dbReference type="AlphaFoldDB" id="A0A2M7XC26"/>
<dbReference type="EC" id="4.2.1.46" evidence="4 7"/>
<reference evidence="10" key="1">
    <citation type="submission" date="2017-09" db="EMBL/GenBank/DDBJ databases">
        <title>Depth-based differentiation of microbial function through sediment-hosted aquifers and enrichment of novel symbionts in the deep terrestrial subsurface.</title>
        <authorList>
            <person name="Probst A.J."/>
            <person name="Ladd B."/>
            <person name="Jarett J.K."/>
            <person name="Geller-Mcgrath D.E."/>
            <person name="Sieber C.M.K."/>
            <person name="Emerson J.B."/>
            <person name="Anantharaman K."/>
            <person name="Thomas B.C."/>
            <person name="Malmstrom R."/>
            <person name="Stieglmeier M."/>
            <person name="Klingl A."/>
            <person name="Woyke T."/>
            <person name="Ryan C.M."/>
            <person name="Banfield J.F."/>
        </authorList>
    </citation>
    <scope>NUCLEOTIDE SEQUENCE [LARGE SCALE GENOMIC DNA]</scope>
</reference>
<evidence type="ECO:0000256" key="3">
    <source>
        <dbReference type="ARBA" id="ARBA00008178"/>
    </source>
</evidence>
<dbReference type="InterPro" id="IPR036291">
    <property type="entry name" value="NAD(P)-bd_dom_sf"/>
</dbReference>
<name>A0A2M7XC26_9BACT</name>
<evidence type="ECO:0000256" key="2">
    <source>
        <dbReference type="ARBA" id="ARBA00001911"/>
    </source>
</evidence>
<comment type="similarity">
    <text evidence="3 7">Belongs to the NAD(P)-dependent epimerase/dehydratase family. dTDP-glucose dehydratase subfamily.</text>
</comment>
<comment type="catalytic activity">
    <reaction evidence="1 7">
        <text>dTDP-alpha-D-glucose = dTDP-4-dehydro-6-deoxy-alpha-D-glucose + H2O</text>
        <dbReference type="Rhea" id="RHEA:17221"/>
        <dbReference type="ChEBI" id="CHEBI:15377"/>
        <dbReference type="ChEBI" id="CHEBI:57477"/>
        <dbReference type="ChEBI" id="CHEBI:57649"/>
        <dbReference type="EC" id="4.2.1.46"/>
    </reaction>
</comment>
<dbReference type="SUPFAM" id="SSF51735">
    <property type="entry name" value="NAD(P)-binding Rossmann-fold domains"/>
    <property type="match status" value="1"/>
</dbReference>
<protein>
    <recommendedName>
        <fullName evidence="4 7">dTDP-glucose 4,6-dehydratase</fullName>
        <ecNumber evidence="4 7">4.2.1.46</ecNumber>
    </recommendedName>
</protein>
<evidence type="ECO:0000256" key="6">
    <source>
        <dbReference type="ARBA" id="ARBA00023239"/>
    </source>
</evidence>
<dbReference type="Proteomes" id="UP000229385">
    <property type="component" value="Unassembled WGS sequence"/>
</dbReference>
<dbReference type="GO" id="GO:0008460">
    <property type="term" value="F:dTDP-glucose 4,6-dehydratase activity"/>
    <property type="evidence" value="ECO:0007669"/>
    <property type="project" value="UniProtKB-EC"/>
</dbReference>
<accession>A0A2M7XC26</accession>
<feature type="domain" description="NAD(P)-binding" evidence="8">
    <location>
        <begin position="4"/>
        <end position="303"/>
    </location>
</feature>
<evidence type="ECO:0000256" key="5">
    <source>
        <dbReference type="ARBA" id="ARBA00023027"/>
    </source>
</evidence>
<evidence type="ECO:0000313" key="10">
    <source>
        <dbReference type="Proteomes" id="UP000229385"/>
    </source>
</evidence>
<dbReference type="GO" id="GO:0009225">
    <property type="term" value="P:nucleotide-sugar metabolic process"/>
    <property type="evidence" value="ECO:0007669"/>
    <property type="project" value="InterPro"/>
</dbReference>
<evidence type="ECO:0000259" key="8">
    <source>
        <dbReference type="Pfam" id="PF16363"/>
    </source>
</evidence>
<dbReference type="Pfam" id="PF16363">
    <property type="entry name" value="GDP_Man_Dehyd"/>
    <property type="match status" value="1"/>
</dbReference>
<dbReference type="FunFam" id="3.40.50.720:FF:000304">
    <property type="entry name" value="UDP-glucose 4,6-dehydratase"/>
    <property type="match status" value="1"/>
</dbReference>
<gene>
    <name evidence="9" type="primary">rfbB</name>
    <name evidence="9" type="ORF">CO174_03605</name>
</gene>
<evidence type="ECO:0000256" key="7">
    <source>
        <dbReference type="RuleBase" id="RU004473"/>
    </source>
</evidence>